<keyword evidence="3 5" id="KW-0687">Ribonucleoprotein</keyword>
<evidence type="ECO:0000256" key="6">
    <source>
        <dbReference type="RuleBase" id="RU003877"/>
    </source>
</evidence>
<evidence type="ECO:0000256" key="7">
    <source>
        <dbReference type="RuleBase" id="RU003878"/>
    </source>
</evidence>
<dbReference type="Gene3D" id="3.90.1180.10">
    <property type="entry name" value="Ribosomal protein L13"/>
    <property type="match status" value="1"/>
</dbReference>
<dbReference type="PIRSF" id="PIRSF002181">
    <property type="entry name" value="Ribosomal_L13"/>
    <property type="match status" value="1"/>
</dbReference>
<dbReference type="Pfam" id="PF00572">
    <property type="entry name" value="Ribosomal_L13"/>
    <property type="match status" value="1"/>
</dbReference>
<evidence type="ECO:0000313" key="9">
    <source>
        <dbReference type="Proteomes" id="UP000271469"/>
    </source>
</evidence>
<dbReference type="GO" id="GO:0003729">
    <property type="term" value="F:mRNA binding"/>
    <property type="evidence" value="ECO:0007669"/>
    <property type="project" value="TreeGrafter"/>
</dbReference>
<dbReference type="OrthoDB" id="9801330at2"/>
<dbReference type="Proteomes" id="UP000271469">
    <property type="component" value="Chromosome"/>
</dbReference>
<dbReference type="RefSeq" id="WP_124707755.1">
    <property type="nucleotide sequence ID" value="NZ_CP033972.1"/>
</dbReference>
<dbReference type="PROSITE" id="PS00783">
    <property type="entry name" value="RIBOSOMAL_L13"/>
    <property type="match status" value="1"/>
</dbReference>
<evidence type="ECO:0000256" key="4">
    <source>
        <dbReference type="ARBA" id="ARBA00035201"/>
    </source>
</evidence>
<dbReference type="InterPro" id="IPR036899">
    <property type="entry name" value="Ribosomal_uL13_sf"/>
</dbReference>
<sequence length="147" mass="16090">MPTYTPKAGDITRAWHVIDATDVVLGRLAVQSANLLRGKHKPTYAPHADGGDFVVIINAEKVALTSNKAERKLNYRHSGHPGGLKVQTTAELLESHPERVVEKAIKGMLPHTKLGRAMASKLKVYAGPNHPHEAQRPVPFEIKQVAQ</sequence>
<dbReference type="PANTHER" id="PTHR11545:SF2">
    <property type="entry name" value="LARGE RIBOSOMAL SUBUNIT PROTEIN UL13M"/>
    <property type="match status" value="1"/>
</dbReference>
<evidence type="ECO:0000256" key="2">
    <source>
        <dbReference type="ARBA" id="ARBA00022980"/>
    </source>
</evidence>
<dbReference type="CDD" id="cd00392">
    <property type="entry name" value="Ribosomal_L13"/>
    <property type="match status" value="1"/>
</dbReference>
<evidence type="ECO:0000313" key="8">
    <source>
        <dbReference type="EMBL" id="AZG44963.1"/>
    </source>
</evidence>
<comment type="similarity">
    <text evidence="1 5 6">Belongs to the universal ribosomal protein uL13 family.</text>
</comment>
<evidence type="ECO:0000256" key="5">
    <source>
        <dbReference type="HAMAP-Rule" id="MF_01366"/>
    </source>
</evidence>
<dbReference type="GO" id="GO:0006412">
    <property type="term" value="P:translation"/>
    <property type="evidence" value="ECO:0007669"/>
    <property type="project" value="UniProtKB-UniRule"/>
</dbReference>
<name>A0A3G8JIY1_9ACTN</name>
<evidence type="ECO:0000256" key="3">
    <source>
        <dbReference type="ARBA" id="ARBA00023274"/>
    </source>
</evidence>
<accession>A0A3G8JIY1</accession>
<dbReference type="EMBL" id="CP033972">
    <property type="protein sequence ID" value="AZG44963.1"/>
    <property type="molecule type" value="Genomic_DNA"/>
</dbReference>
<reference evidence="8 9" key="1">
    <citation type="submission" date="2018-11" db="EMBL/GenBank/DDBJ databases">
        <title>Gordonia insulae sp. nov., isolated from an island soil.</title>
        <authorList>
            <person name="Kim Y.S."/>
            <person name="Kim S.B."/>
        </authorList>
    </citation>
    <scope>NUCLEOTIDE SEQUENCE [LARGE SCALE GENOMIC DNA]</scope>
    <source>
        <strain evidence="8 9">MMS17-SY073</strain>
    </source>
</reference>
<dbReference type="FunFam" id="3.90.1180.10:FF:000001">
    <property type="entry name" value="50S ribosomal protein L13"/>
    <property type="match status" value="1"/>
</dbReference>
<dbReference type="KEGG" id="gom:D7316_01555"/>
<gene>
    <name evidence="5 7 8" type="primary">rplM</name>
    <name evidence="8" type="ORF">D7316_01555</name>
</gene>
<dbReference type="InterPro" id="IPR023563">
    <property type="entry name" value="Ribosomal_uL13_CS"/>
</dbReference>
<dbReference type="InterPro" id="IPR005823">
    <property type="entry name" value="Ribosomal_uL13_bac-type"/>
</dbReference>
<proteinExistence type="inferred from homology"/>
<dbReference type="AlphaFoldDB" id="A0A3G8JIY1"/>
<dbReference type="NCBIfam" id="TIGR01066">
    <property type="entry name" value="rplM_bact"/>
    <property type="match status" value="1"/>
</dbReference>
<keyword evidence="9" id="KW-1185">Reference proteome</keyword>
<comment type="function">
    <text evidence="5 7">This protein is one of the early assembly proteins of the 50S ribosomal subunit, although it is not seen to bind rRNA by itself. It is important during the early stages of 50S assembly.</text>
</comment>
<dbReference type="PANTHER" id="PTHR11545">
    <property type="entry name" value="RIBOSOMAL PROTEIN L13"/>
    <property type="match status" value="1"/>
</dbReference>
<dbReference type="GO" id="GO:0003735">
    <property type="term" value="F:structural constituent of ribosome"/>
    <property type="evidence" value="ECO:0007669"/>
    <property type="project" value="InterPro"/>
</dbReference>
<keyword evidence="2 5" id="KW-0689">Ribosomal protein</keyword>
<comment type="subunit">
    <text evidence="5">Part of the 50S ribosomal subunit.</text>
</comment>
<dbReference type="SUPFAM" id="SSF52161">
    <property type="entry name" value="Ribosomal protein L13"/>
    <property type="match status" value="1"/>
</dbReference>
<evidence type="ECO:0000256" key="1">
    <source>
        <dbReference type="ARBA" id="ARBA00006227"/>
    </source>
</evidence>
<organism evidence="8 9">
    <name type="scientific">Gordonia insulae</name>
    <dbReference type="NCBI Taxonomy" id="2420509"/>
    <lineage>
        <taxon>Bacteria</taxon>
        <taxon>Bacillati</taxon>
        <taxon>Actinomycetota</taxon>
        <taxon>Actinomycetes</taxon>
        <taxon>Mycobacteriales</taxon>
        <taxon>Gordoniaceae</taxon>
        <taxon>Gordonia</taxon>
    </lineage>
</organism>
<dbReference type="GO" id="GO:0022625">
    <property type="term" value="C:cytosolic large ribosomal subunit"/>
    <property type="evidence" value="ECO:0007669"/>
    <property type="project" value="TreeGrafter"/>
</dbReference>
<dbReference type="HAMAP" id="MF_01366">
    <property type="entry name" value="Ribosomal_uL13"/>
    <property type="match status" value="1"/>
</dbReference>
<dbReference type="GO" id="GO:0017148">
    <property type="term" value="P:negative regulation of translation"/>
    <property type="evidence" value="ECO:0007669"/>
    <property type="project" value="TreeGrafter"/>
</dbReference>
<dbReference type="InterPro" id="IPR005822">
    <property type="entry name" value="Ribosomal_uL13"/>
</dbReference>
<protein>
    <recommendedName>
        <fullName evidence="4 5">Large ribosomal subunit protein uL13</fullName>
    </recommendedName>
</protein>